<proteinExistence type="predicted"/>
<dbReference type="Proteomes" id="UP001595829">
    <property type="component" value="Unassembled WGS sequence"/>
</dbReference>
<reference evidence="4" key="1">
    <citation type="journal article" date="2019" name="Int. J. Syst. Evol. Microbiol.">
        <title>The Global Catalogue of Microorganisms (GCM) 10K type strain sequencing project: providing services to taxonomists for standard genome sequencing and annotation.</title>
        <authorList>
            <consortium name="The Broad Institute Genomics Platform"/>
            <consortium name="The Broad Institute Genome Sequencing Center for Infectious Disease"/>
            <person name="Wu L."/>
            <person name="Ma J."/>
        </authorList>
    </citation>
    <scope>NUCLEOTIDE SEQUENCE [LARGE SCALE GENOMIC DNA]</scope>
    <source>
        <strain evidence="4">CGMCC 4.1648</strain>
    </source>
</reference>
<dbReference type="EMBL" id="JBHSJD010000024">
    <property type="protein sequence ID" value="MFC5025855.1"/>
    <property type="molecule type" value="Genomic_DNA"/>
</dbReference>
<evidence type="ECO:0000259" key="2">
    <source>
        <dbReference type="SMART" id="SM00421"/>
    </source>
</evidence>
<dbReference type="SMART" id="SM00421">
    <property type="entry name" value="HTH_LUXR"/>
    <property type="match status" value="1"/>
</dbReference>
<dbReference type="InterPro" id="IPR051797">
    <property type="entry name" value="TrmB-like"/>
</dbReference>
<evidence type="ECO:0000313" key="4">
    <source>
        <dbReference type="Proteomes" id="UP001595829"/>
    </source>
</evidence>
<feature type="compositionally biased region" description="Low complexity" evidence="1">
    <location>
        <begin position="252"/>
        <end position="268"/>
    </location>
</feature>
<dbReference type="InterPro" id="IPR016032">
    <property type="entry name" value="Sig_transdc_resp-reg_C-effctor"/>
</dbReference>
<dbReference type="Pfam" id="PF13384">
    <property type="entry name" value="HTH_23"/>
    <property type="match status" value="1"/>
</dbReference>
<feature type="compositionally biased region" description="Basic and acidic residues" evidence="1">
    <location>
        <begin position="236"/>
        <end position="251"/>
    </location>
</feature>
<dbReference type="PANTHER" id="PTHR34293">
    <property type="entry name" value="HTH-TYPE TRANSCRIPTIONAL REGULATOR TRMBL2"/>
    <property type="match status" value="1"/>
</dbReference>
<dbReference type="Gene3D" id="1.10.10.10">
    <property type="entry name" value="Winged helix-like DNA-binding domain superfamily/Winged helix DNA-binding domain"/>
    <property type="match status" value="1"/>
</dbReference>
<dbReference type="PANTHER" id="PTHR34293:SF1">
    <property type="entry name" value="HTH-TYPE TRANSCRIPTIONAL REGULATOR TRMBL2"/>
    <property type="match status" value="1"/>
</dbReference>
<comment type="caution">
    <text evidence="3">The sequence shown here is derived from an EMBL/GenBank/DDBJ whole genome shotgun (WGS) entry which is preliminary data.</text>
</comment>
<gene>
    <name evidence="3" type="ORF">ACFPM3_27375</name>
</gene>
<evidence type="ECO:0000313" key="3">
    <source>
        <dbReference type="EMBL" id="MFC5025855.1"/>
    </source>
</evidence>
<feature type="region of interest" description="Disordered" evidence="1">
    <location>
        <begin position="1"/>
        <end position="20"/>
    </location>
</feature>
<protein>
    <submittedName>
        <fullName evidence="3">Helix-turn-helix domain-containing protein</fullName>
    </submittedName>
</protein>
<feature type="compositionally biased region" description="Low complexity" evidence="1">
    <location>
        <begin position="225"/>
        <end position="235"/>
    </location>
</feature>
<accession>A0ABV9XNU3</accession>
<dbReference type="InterPro" id="IPR036388">
    <property type="entry name" value="WH-like_DNA-bd_sf"/>
</dbReference>
<name>A0ABV9XNU3_9ACTN</name>
<dbReference type="InterPro" id="IPR000792">
    <property type="entry name" value="Tscrpt_reg_LuxR_C"/>
</dbReference>
<keyword evidence="4" id="KW-1185">Reference proteome</keyword>
<dbReference type="SUPFAM" id="SSF46894">
    <property type="entry name" value="C-terminal effector domain of the bipartite response regulators"/>
    <property type="match status" value="1"/>
</dbReference>
<evidence type="ECO:0000256" key="1">
    <source>
        <dbReference type="SAM" id="MobiDB-lite"/>
    </source>
</evidence>
<feature type="domain" description="HTH luxR-type" evidence="2">
    <location>
        <begin position="281"/>
        <end position="333"/>
    </location>
</feature>
<sequence length="340" mass="36119">MIKGELPPLGPGVAEGGAYEPLRRERADTAEELARLLGLSPERLTTALDQLAGPPAGAGPVAAIRTLIRRRQAELERLWLTVDQLAAVETVTGRRAIGERTGRLLAGAEREVLILDRSPCAGRDVEALLARGVEVRAVLDRSGLTPASRTRALTALAGRGLRVRVAASGVPTRLVAVDRRVTLLPPPDATAPDAHALLTTDPRLRDALVPLFESLWSTATPLESPPAAGRVAARPRYGEPRPPRRAGDPDGGRTPAPYAPGSGAPASGGVEGAGPRGEEERRQRELLALLAAGLKDEAIARRLGVHVHTARRRISRLLDALDARTRFQAGARASQRGWLD</sequence>
<dbReference type="RefSeq" id="WP_345689157.1">
    <property type="nucleotide sequence ID" value="NZ_BAABIT010000001.1"/>
</dbReference>
<feature type="region of interest" description="Disordered" evidence="1">
    <location>
        <begin position="219"/>
        <end position="282"/>
    </location>
</feature>
<organism evidence="3 4">
    <name type="scientific">Streptomyces coeruleoprunus</name>
    <dbReference type="NCBI Taxonomy" id="285563"/>
    <lineage>
        <taxon>Bacteria</taxon>
        <taxon>Bacillati</taxon>
        <taxon>Actinomycetota</taxon>
        <taxon>Actinomycetes</taxon>
        <taxon>Kitasatosporales</taxon>
        <taxon>Streptomycetaceae</taxon>
        <taxon>Streptomyces</taxon>
    </lineage>
</organism>